<protein>
    <submittedName>
        <fullName evidence="5">T9SS C-terminal target domain-containing protein</fullName>
    </submittedName>
</protein>
<evidence type="ECO:0000259" key="2">
    <source>
        <dbReference type="Pfam" id="PF01833"/>
    </source>
</evidence>
<evidence type="ECO:0000313" key="6">
    <source>
        <dbReference type="Proteomes" id="UP000317646"/>
    </source>
</evidence>
<evidence type="ECO:0000259" key="4">
    <source>
        <dbReference type="Pfam" id="PF18962"/>
    </source>
</evidence>
<dbReference type="Gene3D" id="2.130.10.130">
    <property type="entry name" value="Integrin alpha, N-terminal"/>
    <property type="match status" value="1"/>
</dbReference>
<feature type="domain" description="IPT/TIG" evidence="2">
    <location>
        <begin position="425"/>
        <end position="502"/>
    </location>
</feature>
<sequence length="762" mass="75368">MASSAFDSPTNATASAGNNTHLAVPYAYQFTAAIAMAPGTFSGGSDLAVGNGPASVAVGDVDGDGDLDFVAANANYGGDGSGTVSVGLNGGNASGSGTGVFSLGTTVAVGDHPLRVVLGDVDRDGDLDLLTANANSDGTVSVRLNGGNNQGGGKGVFSGGDDYSVGSYPIGIAVGDVDGDGDLDLLTASSGGTTISVRLNGGDNLGGGTGEFYNGSDPAVGTGPQIVAVGDVDGDGDLDLVATNQDNTISVRLNGGNNKGGGTGVFSGGSTLTISGAGNLTLGDVDSDGDLDLVVANGSTNTVSVRLNGGDNKGSSTGVFSGGSDLTVSSPGALMLGDVDGDDDLDLLVPSGNTNTVSVRLNGGDNKGGGTGVFSGGSDPAVGANPASVAVGDVDGDGDLDFVAANYNNGNSGTVSVRLNQVPAPTISSFSPDNGAAGTSVAITGTGFNGATSVTFNGTVAPGFVVNADGTSIKVSVPAGATTGPIAVTTPSGTATSSQSFTVATPPTVVYRLNAGGPAVTNSIGTFAADQYFSPSRTSATTAPIAGTPDPAIYQTERYEGAFGYALPVANGTYRVVLHFAETYWTQPGQRVFDVAAEGALALDNYDIVKKVGPLTATTETLTVTVTDGVLNLDFSALARTGGVDAAKLSALEVLTAAPAAKRASASHPVVAKVAAVAPQLLAYPNPASDKVQLNFALAQTEDYTLAVYDMTGRLVTQLPGRRAEGGTLQHVELQVGAYPVGLYLVQLRSASGTQQVRLVRQ</sequence>
<dbReference type="InterPro" id="IPR013783">
    <property type="entry name" value="Ig-like_fold"/>
</dbReference>
<gene>
    <name evidence="5" type="ORF">EAH73_15680</name>
</gene>
<dbReference type="InterPro" id="IPR026444">
    <property type="entry name" value="Secre_tail"/>
</dbReference>
<dbReference type="PANTHER" id="PTHR46580:SF2">
    <property type="entry name" value="MAM DOMAIN-CONTAINING PROTEIN"/>
    <property type="match status" value="1"/>
</dbReference>
<dbReference type="AlphaFoldDB" id="A0A502GT11"/>
<name>A0A502GT11_9BACT</name>
<dbReference type="Proteomes" id="UP000317646">
    <property type="component" value="Unassembled WGS sequence"/>
</dbReference>
<evidence type="ECO:0000259" key="3">
    <source>
        <dbReference type="Pfam" id="PF11721"/>
    </source>
</evidence>
<dbReference type="InterPro" id="IPR013517">
    <property type="entry name" value="FG-GAP"/>
</dbReference>
<dbReference type="SUPFAM" id="SSF69318">
    <property type="entry name" value="Integrin alpha N-terminal domain"/>
    <property type="match status" value="1"/>
</dbReference>
<evidence type="ECO:0000313" key="5">
    <source>
        <dbReference type="EMBL" id="TPG64602.1"/>
    </source>
</evidence>
<dbReference type="InterPro" id="IPR028994">
    <property type="entry name" value="Integrin_alpha_N"/>
</dbReference>
<proteinExistence type="predicted"/>
<dbReference type="Gene3D" id="2.60.120.430">
    <property type="entry name" value="Galactose-binding lectin"/>
    <property type="match status" value="1"/>
</dbReference>
<dbReference type="InterPro" id="IPR002909">
    <property type="entry name" value="IPT_dom"/>
</dbReference>
<reference evidence="5 6" key="1">
    <citation type="journal article" date="2019" name="Environ. Microbiol.">
        <title>Species interactions and distinct microbial communities in high Arctic permafrost affected cryosols are associated with the CH4 and CO2 gas fluxes.</title>
        <authorList>
            <person name="Altshuler I."/>
            <person name="Hamel J."/>
            <person name="Turney S."/>
            <person name="Magnuson E."/>
            <person name="Levesque R."/>
            <person name="Greer C."/>
            <person name="Whyte L.G."/>
        </authorList>
    </citation>
    <scope>NUCLEOTIDE SEQUENCE [LARGE SCALE GENOMIC DNA]</scope>
    <source>
        <strain evidence="5 6">S9.2P</strain>
    </source>
</reference>
<dbReference type="SUPFAM" id="SSF81296">
    <property type="entry name" value="E set domains"/>
    <property type="match status" value="1"/>
</dbReference>
<dbReference type="InterPro" id="IPR008979">
    <property type="entry name" value="Galactose-bd-like_sf"/>
</dbReference>
<dbReference type="Pfam" id="PF18962">
    <property type="entry name" value="Por_Secre_tail"/>
    <property type="match status" value="1"/>
</dbReference>
<dbReference type="Pfam" id="PF11721">
    <property type="entry name" value="Malectin"/>
    <property type="match status" value="1"/>
</dbReference>
<dbReference type="NCBIfam" id="TIGR04183">
    <property type="entry name" value="Por_Secre_tail"/>
    <property type="match status" value="1"/>
</dbReference>
<dbReference type="Pfam" id="PF13517">
    <property type="entry name" value="FG-GAP_3"/>
    <property type="match status" value="3"/>
</dbReference>
<evidence type="ECO:0000256" key="1">
    <source>
        <dbReference type="ARBA" id="ARBA00022729"/>
    </source>
</evidence>
<keyword evidence="1" id="KW-0732">Signal</keyword>
<feature type="domain" description="Secretion system C-terminal sorting" evidence="4">
    <location>
        <begin position="684"/>
        <end position="756"/>
    </location>
</feature>
<dbReference type="Pfam" id="PF01833">
    <property type="entry name" value="TIG"/>
    <property type="match status" value="1"/>
</dbReference>
<dbReference type="SUPFAM" id="SSF49785">
    <property type="entry name" value="Galactose-binding domain-like"/>
    <property type="match status" value="1"/>
</dbReference>
<organism evidence="5 6">
    <name type="scientific">Hymenobacter nivis</name>
    <dbReference type="NCBI Taxonomy" id="1850093"/>
    <lineage>
        <taxon>Bacteria</taxon>
        <taxon>Pseudomonadati</taxon>
        <taxon>Bacteroidota</taxon>
        <taxon>Cytophagia</taxon>
        <taxon>Cytophagales</taxon>
        <taxon>Hymenobacteraceae</taxon>
        <taxon>Hymenobacter</taxon>
    </lineage>
</organism>
<comment type="caution">
    <text evidence="5">The sequence shown here is derived from an EMBL/GenBank/DDBJ whole genome shotgun (WGS) entry which is preliminary data.</text>
</comment>
<dbReference type="Gene3D" id="2.60.40.10">
    <property type="entry name" value="Immunoglobulins"/>
    <property type="match status" value="1"/>
</dbReference>
<accession>A0A502GT11</accession>
<dbReference type="EMBL" id="RCYZ01000006">
    <property type="protein sequence ID" value="TPG64602.1"/>
    <property type="molecule type" value="Genomic_DNA"/>
</dbReference>
<keyword evidence="6" id="KW-1185">Reference proteome</keyword>
<dbReference type="InterPro" id="IPR021720">
    <property type="entry name" value="Malectin_dom"/>
</dbReference>
<feature type="domain" description="Malectin" evidence="3">
    <location>
        <begin position="509"/>
        <end position="651"/>
    </location>
</feature>
<dbReference type="InterPro" id="IPR014756">
    <property type="entry name" value="Ig_E-set"/>
</dbReference>
<dbReference type="PANTHER" id="PTHR46580">
    <property type="entry name" value="SENSOR KINASE-RELATED"/>
    <property type="match status" value="1"/>
</dbReference>